<dbReference type="Pfam" id="PF00498">
    <property type="entry name" value="FHA"/>
    <property type="match status" value="1"/>
</dbReference>
<keyword evidence="1 3" id="KW-0547">Nucleotide-binding</keyword>
<evidence type="ECO:0000259" key="5">
    <source>
        <dbReference type="PROSITE" id="PS50011"/>
    </source>
</evidence>
<dbReference type="InterPro" id="IPR008271">
    <property type="entry name" value="Ser/Thr_kinase_AS"/>
</dbReference>
<dbReference type="PROSITE" id="PS50011">
    <property type="entry name" value="PROTEIN_KINASE_DOM"/>
    <property type="match status" value="1"/>
</dbReference>
<dbReference type="Gene3D" id="1.10.510.10">
    <property type="entry name" value="Transferase(Phosphotransferase) domain 1"/>
    <property type="match status" value="1"/>
</dbReference>
<dbReference type="InterPro" id="IPR000253">
    <property type="entry name" value="FHA_dom"/>
</dbReference>
<dbReference type="Gene3D" id="3.30.200.20">
    <property type="entry name" value="Phosphorylase Kinase, domain 1"/>
    <property type="match status" value="1"/>
</dbReference>
<dbReference type="InterPro" id="IPR000719">
    <property type="entry name" value="Prot_kinase_dom"/>
</dbReference>
<dbReference type="GO" id="GO:0005524">
    <property type="term" value="F:ATP binding"/>
    <property type="evidence" value="ECO:0007669"/>
    <property type="project" value="UniProtKB-UniRule"/>
</dbReference>
<dbReference type="PROSITE" id="PS00107">
    <property type="entry name" value="PROTEIN_KINASE_ATP"/>
    <property type="match status" value="1"/>
</dbReference>
<evidence type="ECO:0000256" key="3">
    <source>
        <dbReference type="PROSITE-ProRule" id="PRU10141"/>
    </source>
</evidence>
<feature type="domain" description="Protein kinase" evidence="5">
    <location>
        <begin position="145"/>
        <end position="403"/>
    </location>
</feature>
<keyword evidence="7" id="KW-1185">Reference proteome</keyword>
<dbReference type="SUPFAM" id="SSF49879">
    <property type="entry name" value="SMAD/FHA domain"/>
    <property type="match status" value="1"/>
</dbReference>
<dbReference type="PROSITE" id="PS00108">
    <property type="entry name" value="PROTEIN_KINASE_ST"/>
    <property type="match status" value="1"/>
</dbReference>
<feature type="binding site" evidence="3">
    <location>
        <position position="184"/>
    </location>
    <ligand>
        <name>ATP</name>
        <dbReference type="ChEBI" id="CHEBI:30616"/>
    </ligand>
</feature>
<protein>
    <submittedName>
        <fullName evidence="6">FHA domain-containing protein</fullName>
    </submittedName>
</protein>
<dbReference type="EMBL" id="RCBY01000005">
    <property type="protein sequence ID" value="RQH55500.1"/>
    <property type="molecule type" value="Genomic_DNA"/>
</dbReference>
<name>A0A3N6P9W3_9CYAN</name>
<proteinExistence type="predicted"/>
<dbReference type="SMART" id="SM00240">
    <property type="entry name" value="FHA"/>
    <property type="match status" value="1"/>
</dbReference>
<evidence type="ECO:0000313" key="7">
    <source>
        <dbReference type="Proteomes" id="UP000269154"/>
    </source>
</evidence>
<dbReference type="InterPro" id="IPR011009">
    <property type="entry name" value="Kinase-like_dom_sf"/>
</dbReference>
<keyword evidence="2 3" id="KW-0067">ATP-binding</keyword>
<sequence length="406" mass="45517">MIRLTLLDPQKNTPLKNWDFQSESIIKIGRSPDNQVVLSDSLVSRYHLELHKIPKSQSGNIWRLVSQGTNGTFVNGVLMSQGIISDGFLIQLARGGPILKFQIQVPSVANAPQQCCSRSSDNPPGNLFCIYCGKPITVERSIRQYQVLRILGQGGMGTTYLAWDRDRNNLQVGASPAAALVVLKEMNADMAQIRKAQELFEREARALKSLNHSGIPKFFDFFVEEDKKYLAMEMIHGQDLEKRISLQGPVLPKQATEWMIQTCEVLEYIHSQDPPLIHRDIKPANLLVRRRDNQIIVLDFGAVKEIGTPLGTRIGAEGYSAPEQDRGQPLTQSDLYAVGATSIFLLTAQSPMHFYDNRGNGYRFYVENVPTITPQLRKVIEKVTQPLPGDRYQTALELADALKDCL</sequence>
<dbReference type="RefSeq" id="WP_124144505.1">
    <property type="nucleotide sequence ID" value="NZ_CAWOKI010000022.1"/>
</dbReference>
<organism evidence="6 7">
    <name type="scientific">Okeania hirsuta</name>
    <dbReference type="NCBI Taxonomy" id="1458930"/>
    <lineage>
        <taxon>Bacteria</taxon>
        <taxon>Bacillati</taxon>
        <taxon>Cyanobacteriota</taxon>
        <taxon>Cyanophyceae</taxon>
        <taxon>Oscillatoriophycideae</taxon>
        <taxon>Oscillatoriales</taxon>
        <taxon>Microcoleaceae</taxon>
        <taxon>Okeania</taxon>
    </lineage>
</organism>
<reference evidence="6 7" key="1">
    <citation type="journal article" date="2018" name="ACS Chem. Biol.">
        <title>Ketoreductase domain dysfunction expands chemodiversity: malyngamide biosynthesis in the cyanobacterium Okeania hirsuta.</title>
        <authorList>
            <person name="Moss N.A."/>
            <person name="Leao T."/>
            <person name="Rankin M."/>
            <person name="McCullough T.M."/>
            <person name="Qu P."/>
            <person name="Korobeynikov A."/>
            <person name="Smith J.L."/>
            <person name="Gerwick L."/>
            <person name="Gerwick W.H."/>
        </authorList>
    </citation>
    <scope>NUCLEOTIDE SEQUENCE [LARGE SCALE GENOMIC DNA]</scope>
    <source>
        <strain evidence="6 7">PAB10Feb10-1</strain>
    </source>
</reference>
<evidence type="ECO:0000259" key="4">
    <source>
        <dbReference type="PROSITE" id="PS50006"/>
    </source>
</evidence>
<dbReference type="OrthoDB" id="502205at2"/>
<dbReference type="AlphaFoldDB" id="A0A3N6P9W3"/>
<accession>A0A3N6P9W3</accession>
<gene>
    <name evidence="6" type="ORF">D5R40_01620</name>
</gene>
<dbReference type="PROSITE" id="PS50006">
    <property type="entry name" value="FHA_DOMAIN"/>
    <property type="match status" value="1"/>
</dbReference>
<feature type="domain" description="FHA" evidence="4">
    <location>
        <begin position="26"/>
        <end position="79"/>
    </location>
</feature>
<dbReference type="Proteomes" id="UP000269154">
    <property type="component" value="Unassembled WGS sequence"/>
</dbReference>
<dbReference type="InterPro" id="IPR017441">
    <property type="entry name" value="Protein_kinase_ATP_BS"/>
</dbReference>
<evidence type="ECO:0000313" key="6">
    <source>
        <dbReference type="EMBL" id="RQH55500.1"/>
    </source>
</evidence>
<dbReference type="Pfam" id="PF00069">
    <property type="entry name" value="Pkinase"/>
    <property type="match status" value="1"/>
</dbReference>
<dbReference type="CDD" id="cd00060">
    <property type="entry name" value="FHA"/>
    <property type="match status" value="1"/>
</dbReference>
<dbReference type="Gene3D" id="2.60.200.20">
    <property type="match status" value="1"/>
</dbReference>
<comment type="caution">
    <text evidence="6">The sequence shown here is derived from an EMBL/GenBank/DDBJ whole genome shotgun (WGS) entry which is preliminary data.</text>
</comment>
<dbReference type="SUPFAM" id="SSF56112">
    <property type="entry name" value="Protein kinase-like (PK-like)"/>
    <property type="match status" value="1"/>
</dbReference>
<dbReference type="GO" id="GO:0004674">
    <property type="term" value="F:protein serine/threonine kinase activity"/>
    <property type="evidence" value="ECO:0007669"/>
    <property type="project" value="TreeGrafter"/>
</dbReference>
<dbReference type="PANTHER" id="PTHR24363">
    <property type="entry name" value="SERINE/THREONINE PROTEIN KINASE"/>
    <property type="match status" value="1"/>
</dbReference>
<dbReference type="PANTHER" id="PTHR24363:SF7">
    <property type="entry name" value="SERINE_THREONINE-PROTEIN KINASE-LIKE PROTEIN E"/>
    <property type="match status" value="1"/>
</dbReference>
<evidence type="ECO:0000256" key="2">
    <source>
        <dbReference type="ARBA" id="ARBA00022840"/>
    </source>
</evidence>
<dbReference type="CDD" id="cd14014">
    <property type="entry name" value="STKc_PknB_like"/>
    <property type="match status" value="1"/>
</dbReference>
<dbReference type="SMART" id="SM00220">
    <property type="entry name" value="S_TKc"/>
    <property type="match status" value="1"/>
</dbReference>
<evidence type="ECO:0000256" key="1">
    <source>
        <dbReference type="ARBA" id="ARBA00022741"/>
    </source>
</evidence>
<dbReference type="InterPro" id="IPR008984">
    <property type="entry name" value="SMAD_FHA_dom_sf"/>
</dbReference>